<organism evidence="1 2">
    <name type="scientific">Acidovorax soli</name>
    <dbReference type="NCBI Taxonomy" id="592050"/>
    <lineage>
        <taxon>Bacteria</taxon>
        <taxon>Pseudomonadati</taxon>
        <taxon>Pseudomonadota</taxon>
        <taxon>Betaproteobacteria</taxon>
        <taxon>Burkholderiales</taxon>
        <taxon>Comamonadaceae</taxon>
        <taxon>Acidovorax</taxon>
    </lineage>
</organism>
<sequence length="288" mass="32326">MRNLPLPTLKAERLFDDCISGIANASTRADFAGARKQFKDAESNYLNAASNHVLYQLQPTTQKNEEVIYNGLTKSQIKSLYSEHMVPDSKVARQHYDSLVMSAPYRKCPFCGFGRATTLDHYLGKSEYPWLSIVPINLIPACKDCNHGKGTARARTAANQTIHPYFESPELSSSQWLFASVIETTPLSIDYKVVPPAHWDVPFSKRVVKHFEDFDLKVRFAIESAPVLASLRGTLTKLQAKSGRTAVKDHLSVVAEGEEQLYLNSWKTALYQALAQNDWYIDGGFSME</sequence>
<evidence type="ECO:0008006" key="3">
    <source>
        <dbReference type="Google" id="ProtNLM"/>
    </source>
</evidence>
<evidence type="ECO:0000313" key="1">
    <source>
        <dbReference type="EMBL" id="MBB6559572.1"/>
    </source>
</evidence>
<proteinExistence type="predicted"/>
<comment type="caution">
    <text evidence="1">The sequence shown here is derived from an EMBL/GenBank/DDBJ whole genome shotgun (WGS) entry which is preliminary data.</text>
</comment>
<protein>
    <recommendedName>
        <fullName evidence="3">HNH endonuclease</fullName>
    </recommendedName>
</protein>
<name>A0A7X0PCU4_9BURK</name>
<dbReference type="RefSeq" id="WP_184856968.1">
    <property type="nucleotide sequence ID" value="NZ_JACHLK010000003.1"/>
</dbReference>
<reference evidence="1 2" key="1">
    <citation type="submission" date="2020-08" db="EMBL/GenBank/DDBJ databases">
        <title>Functional genomics of gut bacteria from endangered species of beetles.</title>
        <authorList>
            <person name="Carlos-Shanley C."/>
        </authorList>
    </citation>
    <scope>NUCLEOTIDE SEQUENCE [LARGE SCALE GENOMIC DNA]</scope>
    <source>
        <strain evidence="1 2">S00198</strain>
    </source>
</reference>
<evidence type="ECO:0000313" key="2">
    <source>
        <dbReference type="Proteomes" id="UP000575083"/>
    </source>
</evidence>
<dbReference type="InterPro" id="IPR003615">
    <property type="entry name" value="HNH_nuc"/>
</dbReference>
<gene>
    <name evidence="1" type="ORF">HNP48_002239</name>
</gene>
<dbReference type="Gene3D" id="1.10.30.50">
    <property type="match status" value="1"/>
</dbReference>
<accession>A0A7X0PCU4</accession>
<dbReference type="Proteomes" id="UP000575083">
    <property type="component" value="Unassembled WGS sequence"/>
</dbReference>
<keyword evidence="2" id="KW-1185">Reference proteome</keyword>
<dbReference type="CDD" id="cd00085">
    <property type="entry name" value="HNHc"/>
    <property type="match status" value="1"/>
</dbReference>
<dbReference type="EMBL" id="JACHLK010000003">
    <property type="protein sequence ID" value="MBB6559572.1"/>
    <property type="molecule type" value="Genomic_DNA"/>
</dbReference>
<dbReference type="AlphaFoldDB" id="A0A7X0PCU4"/>